<organism evidence="2 3">
    <name type="scientific">Onchocerca volvulus</name>
    <dbReference type="NCBI Taxonomy" id="6282"/>
    <lineage>
        <taxon>Eukaryota</taxon>
        <taxon>Metazoa</taxon>
        <taxon>Ecdysozoa</taxon>
        <taxon>Nematoda</taxon>
        <taxon>Chromadorea</taxon>
        <taxon>Rhabditida</taxon>
        <taxon>Spirurina</taxon>
        <taxon>Spiruromorpha</taxon>
        <taxon>Filarioidea</taxon>
        <taxon>Onchocercidae</taxon>
        <taxon>Onchocerca</taxon>
    </lineage>
</organism>
<dbReference type="EnsemblMetazoa" id="OVOC10847.1">
    <property type="protein sequence ID" value="OVOC10847.1"/>
    <property type="gene ID" value="WBGene00247656"/>
</dbReference>
<dbReference type="OMA" id="HKWIARE"/>
<sequence length="120" mass="13333">MHMQPINQLGLGTTKKSTNGLQKKEPELKKKLGISAGKKNEQKKSTGTKQKLKNLERHCPSNKETKILKQSKKSADERVSKRSKKDSNGGAKFRSEHRAVIGKVETVLVSKKAPQNITTL</sequence>
<feature type="region of interest" description="Disordered" evidence="1">
    <location>
        <begin position="1"/>
        <end position="95"/>
    </location>
</feature>
<dbReference type="Proteomes" id="UP000024404">
    <property type="component" value="Unassembled WGS sequence"/>
</dbReference>
<evidence type="ECO:0000313" key="2">
    <source>
        <dbReference type="EnsemblMetazoa" id="OVOC10847.1"/>
    </source>
</evidence>
<evidence type="ECO:0000256" key="1">
    <source>
        <dbReference type="SAM" id="MobiDB-lite"/>
    </source>
</evidence>
<accession>A0A8R1XLF6</accession>
<dbReference type="EMBL" id="CMVM020000345">
    <property type="status" value="NOT_ANNOTATED_CDS"/>
    <property type="molecule type" value="Genomic_DNA"/>
</dbReference>
<protein>
    <submittedName>
        <fullName evidence="2">Uncharacterized protein</fullName>
    </submittedName>
</protein>
<keyword evidence="3" id="KW-1185">Reference proteome</keyword>
<proteinExistence type="predicted"/>
<reference evidence="3" key="1">
    <citation type="submission" date="2013-10" db="EMBL/GenBank/DDBJ databases">
        <title>Genome sequencing of Onchocerca volvulus.</title>
        <authorList>
            <person name="Cotton J."/>
            <person name="Tsai J."/>
            <person name="Stanley E."/>
            <person name="Tracey A."/>
            <person name="Holroyd N."/>
            <person name="Lustigman S."/>
            <person name="Berriman M."/>
        </authorList>
    </citation>
    <scope>NUCLEOTIDE SEQUENCE</scope>
</reference>
<name>A0A8R1XLF6_ONCVO</name>
<feature type="compositionally biased region" description="Polar residues" evidence="1">
    <location>
        <begin position="1"/>
        <end position="21"/>
    </location>
</feature>
<feature type="compositionally biased region" description="Basic and acidic residues" evidence="1">
    <location>
        <begin position="53"/>
        <end position="80"/>
    </location>
</feature>
<dbReference type="AlphaFoldDB" id="A0A8R1XLF6"/>
<reference evidence="2" key="2">
    <citation type="submission" date="2022-06" db="UniProtKB">
        <authorList>
            <consortium name="EnsemblMetazoa"/>
        </authorList>
    </citation>
    <scope>IDENTIFICATION</scope>
</reference>
<evidence type="ECO:0000313" key="3">
    <source>
        <dbReference type="Proteomes" id="UP000024404"/>
    </source>
</evidence>